<dbReference type="Gene3D" id="3.90.70.80">
    <property type="match status" value="1"/>
</dbReference>
<dbReference type="PANTHER" id="PTHR12419">
    <property type="entry name" value="OTU DOMAIN CONTAINING PROTEIN"/>
    <property type="match status" value="1"/>
</dbReference>
<feature type="region of interest" description="Disordered" evidence="1">
    <location>
        <begin position="181"/>
        <end position="229"/>
    </location>
</feature>
<dbReference type="Proteomes" id="UP000695022">
    <property type="component" value="Unplaced"/>
</dbReference>
<reference evidence="4" key="1">
    <citation type="submission" date="2025-08" db="UniProtKB">
        <authorList>
            <consortium name="RefSeq"/>
        </authorList>
    </citation>
    <scope>IDENTIFICATION</scope>
</reference>
<dbReference type="Pfam" id="PF02338">
    <property type="entry name" value="OTU"/>
    <property type="match status" value="1"/>
</dbReference>
<evidence type="ECO:0000313" key="4">
    <source>
        <dbReference type="RefSeq" id="XP_014662871.1"/>
    </source>
</evidence>
<gene>
    <name evidence="4" type="primary">LOC106805690</name>
</gene>
<organism evidence="3 4">
    <name type="scientific">Priapulus caudatus</name>
    <name type="common">Priapulid worm</name>
    <dbReference type="NCBI Taxonomy" id="37621"/>
    <lineage>
        <taxon>Eukaryota</taxon>
        <taxon>Metazoa</taxon>
        <taxon>Ecdysozoa</taxon>
        <taxon>Scalidophora</taxon>
        <taxon>Priapulida</taxon>
        <taxon>Priapulimorpha</taxon>
        <taxon>Priapulimorphida</taxon>
        <taxon>Priapulidae</taxon>
        <taxon>Priapulus</taxon>
    </lineage>
</organism>
<dbReference type="CDD" id="cd22794">
    <property type="entry name" value="OTU_OTUD4"/>
    <property type="match status" value="1"/>
</dbReference>
<evidence type="ECO:0000256" key="1">
    <source>
        <dbReference type="SAM" id="MobiDB-lite"/>
    </source>
</evidence>
<protein>
    <submittedName>
        <fullName evidence="4">Protein ovarian tumor locus-like isoform X1</fullName>
    </submittedName>
</protein>
<feature type="region of interest" description="Disordered" evidence="1">
    <location>
        <begin position="641"/>
        <end position="668"/>
    </location>
</feature>
<dbReference type="InterPro" id="IPR050704">
    <property type="entry name" value="Peptidase_C85-like"/>
</dbReference>
<name>A0ABM1DSF0_PRICU</name>
<proteinExistence type="predicted"/>
<feature type="compositionally biased region" description="Basic and acidic residues" evidence="1">
    <location>
        <begin position="215"/>
        <end position="229"/>
    </location>
</feature>
<dbReference type="PANTHER" id="PTHR12419:SF115">
    <property type="entry name" value="PROTEIN OVARIAN TUMOR LOCUS-RELATED"/>
    <property type="match status" value="1"/>
</dbReference>
<sequence length="952" mass="105603">MGSRNAMDDYLSSLQLFRKTTAKDGSCLFRAVSEQLFDTQTCHASVRLACISYMERHREKFEPFIEGPFEWHITALKNPKTWAGQVELKALSCLYKRDFLVYKEIGQPPINATGNGFENKIFLCHSGNHYDSVCPKSNIESAAFCQAIVYEILYKGVFELGPEVGIAVDMVRNKGTSARCRRESTASVDSTCDRTDSPSPEPPSNTDSSELESSTEVKDRGAMARKEAEMRKAAMLHGPPLPYKVAKSLDPDHYRNVEFDVWLESVREQERQFELQMMTSEYLPGDKVLVHMDGKTYHAHVQEMSQDKGPVSVFIEETGRKCEVAYEQLEQCPFNTRPVPHWRGRGFRGLAAFPPLSRFAGRGRKKFFKKKYRLQESYPMPFSQLHPPLTSHRYQQHGLDMRPVYRNGFHQRGMPNNRWMGNRYMKPHWYSSPDPESRQFHYSRQRRHSAPSTCLDVNNHSPPSTSKSDGESTEKTLRDILGRAEQSPERPAASGNCEHSAPQPVPGQCTTSEATGNTSQVCPNNGGSSAPTCASAMAMPTASPLPQPVTYIPYVPAYVPYLVVPGVDVSTVNYNIGPSKDPAGSDLPLSDFGTLRFFYNLGFEYFRVSSMMQQQQQQQQQSAIVMPPPQQGMTYMYPATPAMGVTEDSSSPDEHGSRNEGSPNGYKQQDLLVGSLDMSGSTQDACSSGDATKPVYVQYLNNNYLYYTPEGIAVVTPQQQQQQQQQPEPGGYAMTEPYVNTGDTYVADMEKLSLGDVPREGAGEQDPAQHVYQQKSYQDRAYPCDERTADGGVAGRRTYDKVGPRFRKYNRGRGGSRCAARTTDRYDDFQEAPAVGGGYGGAVLGASTHYQPSSGNFYGSQPGNNTTTVYSNVPAAPYPSTGMMLSSTPPSSHPAQGHFPPGCGYYPVTPPSPNNPAPNFYYNPQYPSTACNGMSGYALPPPVCPPTMQPMV</sequence>
<feature type="domain" description="OTU" evidence="2">
    <location>
        <begin position="16"/>
        <end position="136"/>
    </location>
</feature>
<dbReference type="CDD" id="cd20380">
    <property type="entry name" value="Tudor_TDRD13-like"/>
    <property type="match status" value="1"/>
</dbReference>
<dbReference type="InterPro" id="IPR003323">
    <property type="entry name" value="OTU_dom"/>
</dbReference>
<dbReference type="InterPro" id="IPR049770">
    <property type="entry name" value="OTU_Tudor"/>
</dbReference>
<dbReference type="PROSITE" id="PS50802">
    <property type="entry name" value="OTU"/>
    <property type="match status" value="1"/>
</dbReference>
<feature type="region of interest" description="Disordered" evidence="1">
    <location>
        <begin position="433"/>
        <end position="512"/>
    </location>
</feature>
<feature type="compositionally biased region" description="Basic and acidic residues" evidence="1">
    <location>
        <begin position="468"/>
        <end position="488"/>
    </location>
</feature>
<dbReference type="SUPFAM" id="SSF54001">
    <property type="entry name" value="Cysteine proteinases"/>
    <property type="match status" value="1"/>
</dbReference>
<accession>A0ABM1DSF0</accession>
<keyword evidence="3" id="KW-1185">Reference proteome</keyword>
<feature type="compositionally biased region" description="Polar residues" evidence="1">
    <location>
        <begin position="204"/>
        <end position="214"/>
    </location>
</feature>
<feature type="compositionally biased region" description="Polar residues" evidence="1">
    <location>
        <begin position="450"/>
        <end position="467"/>
    </location>
</feature>
<evidence type="ECO:0000259" key="2">
    <source>
        <dbReference type="PROSITE" id="PS50802"/>
    </source>
</evidence>
<evidence type="ECO:0000313" key="3">
    <source>
        <dbReference type="Proteomes" id="UP000695022"/>
    </source>
</evidence>
<dbReference type="RefSeq" id="XP_014662871.1">
    <property type="nucleotide sequence ID" value="XM_014807385.1"/>
</dbReference>
<dbReference type="InterPro" id="IPR038765">
    <property type="entry name" value="Papain-like_cys_pep_sf"/>
</dbReference>
<dbReference type="GeneID" id="106805690"/>